<reference evidence="5" key="1">
    <citation type="journal article" date="2019" name="Int. J. Syst. Evol. Microbiol.">
        <title>The Global Catalogue of Microorganisms (GCM) 10K type strain sequencing project: providing services to taxonomists for standard genome sequencing and annotation.</title>
        <authorList>
            <consortium name="The Broad Institute Genomics Platform"/>
            <consortium name="The Broad Institute Genome Sequencing Center for Infectious Disease"/>
            <person name="Wu L."/>
            <person name="Ma J."/>
        </authorList>
    </citation>
    <scope>NUCLEOTIDE SEQUENCE [LARGE SCALE GENOMIC DNA]</scope>
    <source>
        <strain evidence="5">JCM 16540</strain>
    </source>
</reference>
<name>A0ABP6XB70_9ACTN</name>
<keyword evidence="2" id="KW-0521">NADP</keyword>
<dbReference type="RefSeq" id="WP_204910917.1">
    <property type="nucleotide sequence ID" value="NZ_BAAAYR010000002.1"/>
</dbReference>
<dbReference type="EMBL" id="BAAAYR010000002">
    <property type="protein sequence ID" value="GAA3563366.1"/>
    <property type="molecule type" value="Genomic_DNA"/>
</dbReference>
<keyword evidence="5" id="KW-1185">Reference proteome</keyword>
<sequence>MPSSDTPPVAVVGATGQQGGRVVDALLEAGAPVRALVRDPSSAGARALQARGVELATADQEDGDALARGLGGVGALFFLTTFAGPDGTDGEVRRGTVVAEAAARARVPHVVYSSVGGAERATGIPHFESKRRVEERLTDLVPATFLRPTFFMENLAAQLAPGPDGDVVVRLPMPGDVPLQMVAVRDIGAAAARLLLDPDALAGDAVEIAGDELTLDRVAAEVRDATGRAARFEEVPLAALGDDTDLQAMFRWFASPPAYRADRAATRRLVPDVSDLRTWLGRQAGAGSGN</sequence>
<dbReference type="PANTHER" id="PTHR42748">
    <property type="entry name" value="NITROGEN METABOLITE REPRESSION PROTEIN NMRA FAMILY MEMBER"/>
    <property type="match status" value="1"/>
</dbReference>
<dbReference type="InterPro" id="IPR051164">
    <property type="entry name" value="NmrA-like_oxidored"/>
</dbReference>
<evidence type="ECO:0000313" key="5">
    <source>
        <dbReference type="Proteomes" id="UP001500767"/>
    </source>
</evidence>
<dbReference type="SUPFAM" id="SSF51735">
    <property type="entry name" value="NAD(P)-binding Rossmann-fold domains"/>
    <property type="match status" value="1"/>
</dbReference>
<dbReference type="InterPro" id="IPR036291">
    <property type="entry name" value="NAD(P)-bd_dom_sf"/>
</dbReference>
<evidence type="ECO:0000256" key="1">
    <source>
        <dbReference type="ARBA" id="ARBA00006328"/>
    </source>
</evidence>
<evidence type="ECO:0000259" key="3">
    <source>
        <dbReference type="Pfam" id="PF05368"/>
    </source>
</evidence>
<feature type="domain" description="NmrA-like" evidence="3">
    <location>
        <begin position="9"/>
        <end position="258"/>
    </location>
</feature>
<dbReference type="Proteomes" id="UP001500767">
    <property type="component" value="Unassembled WGS sequence"/>
</dbReference>
<comment type="similarity">
    <text evidence="1">Belongs to the NmrA-type oxidoreductase family.</text>
</comment>
<evidence type="ECO:0000256" key="2">
    <source>
        <dbReference type="ARBA" id="ARBA00022857"/>
    </source>
</evidence>
<organism evidence="4 5">
    <name type="scientific">Microlunatus spumicola</name>
    <dbReference type="NCBI Taxonomy" id="81499"/>
    <lineage>
        <taxon>Bacteria</taxon>
        <taxon>Bacillati</taxon>
        <taxon>Actinomycetota</taxon>
        <taxon>Actinomycetes</taxon>
        <taxon>Propionibacteriales</taxon>
        <taxon>Propionibacteriaceae</taxon>
        <taxon>Microlunatus</taxon>
    </lineage>
</organism>
<dbReference type="InterPro" id="IPR008030">
    <property type="entry name" value="NmrA-like"/>
</dbReference>
<dbReference type="Pfam" id="PF05368">
    <property type="entry name" value="NmrA"/>
    <property type="match status" value="1"/>
</dbReference>
<dbReference type="Gene3D" id="3.90.25.10">
    <property type="entry name" value="UDP-galactose 4-epimerase, domain 1"/>
    <property type="match status" value="1"/>
</dbReference>
<dbReference type="Gene3D" id="3.40.50.720">
    <property type="entry name" value="NAD(P)-binding Rossmann-like Domain"/>
    <property type="match status" value="1"/>
</dbReference>
<protein>
    <submittedName>
        <fullName evidence="4">NmrA family NAD(P)-binding protein</fullName>
    </submittedName>
</protein>
<evidence type="ECO:0000313" key="4">
    <source>
        <dbReference type="EMBL" id="GAA3563366.1"/>
    </source>
</evidence>
<proteinExistence type="inferred from homology"/>
<dbReference type="PANTHER" id="PTHR42748:SF7">
    <property type="entry name" value="NMRA LIKE REDOX SENSOR 1-RELATED"/>
    <property type="match status" value="1"/>
</dbReference>
<dbReference type="CDD" id="cd05251">
    <property type="entry name" value="NmrA_like_SDR_a"/>
    <property type="match status" value="1"/>
</dbReference>
<comment type="caution">
    <text evidence="4">The sequence shown here is derived from an EMBL/GenBank/DDBJ whole genome shotgun (WGS) entry which is preliminary data.</text>
</comment>
<gene>
    <name evidence="4" type="ORF">GCM10022197_18640</name>
</gene>
<accession>A0ABP6XB70</accession>